<keyword evidence="1" id="KW-1133">Transmembrane helix</keyword>
<feature type="transmembrane region" description="Helical" evidence="1">
    <location>
        <begin position="195"/>
        <end position="222"/>
    </location>
</feature>
<reference evidence="4" key="1">
    <citation type="submission" date="2017-09" db="EMBL/GenBank/DDBJ databases">
        <title>Depth-based differentiation of microbial function through sediment-hosted aquifers and enrichment of novel symbionts in the deep terrestrial subsurface.</title>
        <authorList>
            <person name="Probst A.J."/>
            <person name="Ladd B."/>
            <person name="Jarett J.K."/>
            <person name="Geller-Mcgrath D.E."/>
            <person name="Sieber C.M.K."/>
            <person name="Emerson J.B."/>
            <person name="Anantharaman K."/>
            <person name="Thomas B.C."/>
            <person name="Malmstrom R."/>
            <person name="Stieglmeier M."/>
            <person name="Klingl A."/>
            <person name="Woyke T."/>
            <person name="Ryan C.M."/>
            <person name="Banfield J.F."/>
        </authorList>
    </citation>
    <scope>NUCLEOTIDE SEQUENCE [LARGE SCALE GENOMIC DNA]</scope>
</reference>
<feature type="transmembrane region" description="Helical" evidence="1">
    <location>
        <begin position="115"/>
        <end position="141"/>
    </location>
</feature>
<feature type="domain" description="HMA" evidence="2">
    <location>
        <begin position="1"/>
        <end position="66"/>
    </location>
</feature>
<keyword evidence="1" id="KW-0812">Transmembrane</keyword>
<feature type="transmembrane region" description="Helical" evidence="1">
    <location>
        <begin position="162"/>
        <end position="183"/>
    </location>
</feature>
<dbReference type="SUPFAM" id="SSF55008">
    <property type="entry name" value="HMA, heavy metal-associated domain"/>
    <property type="match status" value="1"/>
</dbReference>
<accession>A0A2M8EPV0</accession>
<proteinExistence type="predicted"/>
<protein>
    <recommendedName>
        <fullName evidence="2">HMA domain-containing protein</fullName>
    </recommendedName>
</protein>
<dbReference type="CDD" id="cd00371">
    <property type="entry name" value="HMA"/>
    <property type="match status" value="1"/>
</dbReference>
<keyword evidence="1" id="KW-0472">Membrane</keyword>
<dbReference type="Pfam" id="PF13386">
    <property type="entry name" value="DsbD_2"/>
    <property type="match status" value="1"/>
</dbReference>
<dbReference type="EMBL" id="PFSI01000020">
    <property type="protein sequence ID" value="PJC24721.1"/>
    <property type="molecule type" value="Genomic_DNA"/>
</dbReference>
<dbReference type="PANTHER" id="PTHR42208">
    <property type="entry name" value="HEAVY METAL TRANSPORTER-RELATED"/>
    <property type="match status" value="1"/>
</dbReference>
<dbReference type="InterPro" id="IPR008972">
    <property type="entry name" value="Cupredoxin"/>
</dbReference>
<dbReference type="PROSITE" id="PS50846">
    <property type="entry name" value="HMA_2"/>
    <property type="match status" value="1"/>
</dbReference>
<dbReference type="InterPro" id="IPR039447">
    <property type="entry name" value="UreH-like_TM_dom"/>
</dbReference>
<sequence>QTFFVEGTHCASCEVVIERSLKEIKGVQSVQASHGSGKVVIKMDDSAQVNQVEINEKLSPHGYLIVGTEDSQKSKKKFSWQDVGAYLVLIISVYIIFKNLGILTFSPAVEGASGLLAVFVIGLVAAFSSCTAVIGGLVVALSASAAKAQTKMTFAKKIRPHILFNTGRIIGFIAFGALIGLLGQAITLTGPASGVFIFLVALLMIGLGIHLLEIFPKGLFVISPPKWLSHKIHNLQNSEHPAVPFILGALTFFLPCGFTQSMQLYAMSLGDPLSAALVMGVFALGTVPALFGIGAATVSAKKKSLSSFTKIAGVIVIVLGISNAGNGMTLLGISPSFSFQTSAKTEQIAPSVVGGEQVVKMRVLSRGAYSPDELTVVKGVPVRWEITGDEFLGCANSLILRQFGVSERISTGLNIVKFTPTKTGSFTFSCSMGMIRGTMTVIENES</sequence>
<dbReference type="Proteomes" id="UP000230251">
    <property type="component" value="Unassembled WGS sequence"/>
</dbReference>
<dbReference type="InterPro" id="IPR006121">
    <property type="entry name" value="HMA_dom"/>
</dbReference>
<dbReference type="Gene3D" id="3.30.70.100">
    <property type="match status" value="1"/>
</dbReference>
<evidence type="ECO:0000256" key="1">
    <source>
        <dbReference type="SAM" id="Phobius"/>
    </source>
</evidence>
<feature type="transmembrane region" description="Helical" evidence="1">
    <location>
        <begin position="83"/>
        <end position="103"/>
    </location>
</feature>
<dbReference type="Gene3D" id="2.60.40.420">
    <property type="entry name" value="Cupredoxins - blue copper proteins"/>
    <property type="match status" value="1"/>
</dbReference>
<feature type="non-terminal residue" evidence="3">
    <location>
        <position position="1"/>
    </location>
</feature>
<evidence type="ECO:0000259" key="2">
    <source>
        <dbReference type="PROSITE" id="PS50846"/>
    </source>
</evidence>
<comment type="caution">
    <text evidence="3">The sequence shown here is derived from an EMBL/GenBank/DDBJ whole genome shotgun (WGS) entry which is preliminary data.</text>
</comment>
<dbReference type="AlphaFoldDB" id="A0A2M8EPV0"/>
<dbReference type="PANTHER" id="PTHR42208:SF1">
    <property type="entry name" value="HEAVY METAL TRANSPORTER"/>
    <property type="match status" value="1"/>
</dbReference>
<dbReference type="InterPro" id="IPR036163">
    <property type="entry name" value="HMA_dom_sf"/>
</dbReference>
<evidence type="ECO:0000313" key="3">
    <source>
        <dbReference type="EMBL" id="PJC24721.1"/>
    </source>
</evidence>
<gene>
    <name evidence="3" type="ORF">CO057_01230</name>
</gene>
<name>A0A2M8EPV0_9BACT</name>
<evidence type="ECO:0000313" key="4">
    <source>
        <dbReference type="Proteomes" id="UP000230251"/>
    </source>
</evidence>
<feature type="transmembrane region" description="Helical" evidence="1">
    <location>
        <begin position="273"/>
        <end position="299"/>
    </location>
</feature>
<dbReference type="GO" id="GO:0046872">
    <property type="term" value="F:metal ion binding"/>
    <property type="evidence" value="ECO:0007669"/>
    <property type="project" value="InterPro"/>
</dbReference>
<feature type="transmembrane region" description="Helical" evidence="1">
    <location>
        <begin position="311"/>
        <end position="333"/>
    </location>
</feature>
<organism evidence="3 4">
    <name type="scientific">Candidatus Uhrbacteria bacterium CG_4_9_14_0_2_um_filter_41_50</name>
    <dbReference type="NCBI Taxonomy" id="1975031"/>
    <lineage>
        <taxon>Bacteria</taxon>
        <taxon>Candidatus Uhriibacteriota</taxon>
    </lineage>
</organism>
<dbReference type="Pfam" id="PF00403">
    <property type="entry name" value="HMA"/>
    <property type="match status" value="1"/>
</dbReference>
<dbReference type="SUPFAM" id="SSF49503">
    <property type="entry name" value="Cupredoxins"/>
    <property type="match status" value="1"/>
</dbReference>
<feature type="transmembrane region" description="Helical" evidence="1">
    <location>
        <begin position="242"/>
        <end position="261"/>
    </location>
</feature>